<keyword evidence="2" id="KW-1185">Reference proteome</keyword>
<gene>
    <name evidence="1" type="ORF">EVAR_101767_1</name>
</gene>
<sequence>MITFNRVHPHAIQSREQHGISIEGILTPSSRRGVASGACPHLPALAGRGGPEAKTSRCQLRGKHCNPPSLYPYVDLKCHPLHADRCRHRRHQCGDHIRDSSSEVPSEWFNSTRAKSSSVEIKIDNGTKIQVQCGTKIKIKKTTEIRLESGIRIEICLNQDWIRNQKRDLESETRVRRMGIVSRIGIRIEQGMAVGVMSESVIDRFTKQKNSFYVYAGGAAGGR</sequence>
<evidence type="ECO:0000313" key="2">
    <source>
        <dbReference type="Proteomes" id="UP000299102"/>
    </source>
</evidence>
<organism evidence="1 2">
    <name type="scientific">Eumeta variegata</name>
    <name type="common">Bagworm moth</name>
    <name type="synonym">Eumeta japonica</name>
    <dbReference type="NCBI Taxonomy" id="151549"/>
    <lineage>
        <taxon>Eukaryota</taxon>
        <taxon>Metazoa</taxon>
        <taxon>Ecdysozoa</taxon>
        <taxon>Arthropoda</taxon>
        <taxon>Hexapoda</taxon>
        <taxon>Insecta</taxon>
        <taxon>Pterygota</taxon>
        <taxon>Neoptera</taxon>
        <taxon>Endopterygota</taxon>
        <taxon>Lepidoptera</taxon>
        <taxon>Glossata</taxon>
        <taxon>Ditrysia</taxon>
        <taxon>Tineoidea</taxon>
        <taxon>Psychidae</taxon>
        <taxon>Oiketicinae</taxon>
        <taxon>Eumeta</taxon>
    </lineage>
</organism>
<name>A0A4C1SQP1_EUMVA</name>
<dbReference type="Proteomes" id="UP000299102">
    <property type="component" value="Unassembled WGS sequence"/>
</dbReference>
<dbReference type="EMBL" id="BGZK01000010">
    <property type="protein sequence ID" value="GBP03381.1"/>
    <property type="molecule type" value="Genomic_DNA"/>
</dbReference>
<comment type="caution">
    <text evidence="1">The sequence shown here is derived from an EMBL/GenBank/DDBJ whole genome shotgun (WGS) entry which is preliminary data.</text>
</comment>
<dbReference type="AlphaFoldDB" id="A0A4C1SQP1"/>
<proteinExistence type="predicted"/>
<accession>A0A4C1SQP1</accession>
<evidence type="ECO:0000313" key="1">
    <source>
        <dbReference type="EMBL" id="GBP03381.1"/>
    </source>
</evidence>
<protein>
    <submittedName>
        <fullName evidence="1">Uncharacterized protein</fullName>
    </submittedName>
</protein>
<reference evidence="1 2" key="1">
    <citation type="journal article" date="2019" name="Commun. Biol.">
        <title>The bagworm genome reveals a unique fibroin gene that provides high tensile strength.</title>
        <authorList>
            <person name="Kono N."/>
            <person name="Nakamura H."/>
            <person name="Ohtoshi R."/>
            <person name="Tomita M."/>
            <person name="Numata K."/>
            <person name="Arakawa K."/>
        </authorList>
    </citation>
    <scope>NUCLEOTIDE SEQUENCE [LARGE SCALE GENOMIC DNA]</scope>
</reference>